<keyword evidence="5" id="KW-1185">Reference proteome</keyword>
<dbReference type="InterPro" id="IPR029752">
    <property type="entry name" value="D-isomer_DH_CS1"/>
</dbReference>
<dbReference type="RefSeq" id="WP_237347168.1">
    <property type="nucleotide sequence ID" value="NZ_JABWGX010000029.1"/>
</dbReference>
<dbReference type="CDD" id="cd12172">
    <property type="entry name" value="PGDH_like_2"/>
    <property type="match status" value="1"/>
</dbReference>
<comment type="similarity">
    <text evidence="1">Belongs to the D-isomer specific 2-hydroxyacid dehydrogenase family.</text>
</comment>
<dbReference type="PANTHER" id="PTHR10996:SF283">
    <property type="entry name" value="GLYOXYLATE_HYDROXYPYRUVATE REDUCTASE B"/>
    <property type="match status" value="1"/>
</dbReference>
<dbReference type="PROSITE" id="PS00065">
    <property type="entry name" value="D_2_HYDROXYACID_DH_1"/>
    <property type="match status" value="1"/>
</dbReference>
<comment type="caution">
    <text evidence="4">The sequence shown here is derived from an EMBL/GenBank/DDBJ whole genome shotgun (WGS) entry which is preliminary data.</text>
</comment>
<gene>
    <name evidence="4" type="ORF">QOZ94_001387</name>
</gene>
<dbReference type="Pfam" id="PF02826">
    <property type="entry name" value="2-Hacid_dh_C"/>
    <property type="match status" value="1"/>
</dbReference>
<dbReference type="EMBL" id="JAUSVY010000003">
    <property type="protein sequence ID" value="MDQ0504605.1"/>
    <property type="molecule type" value="Genomic_DNA"/>
</dbReference>
<keyword evidence="2 4" id="KW-0560">Oxidoreductase</keyword>
<name>A0ABU0LBU2_XANAG</name>
<evidence type="ECO:0000313" key="4">
    <source>
        <dbReference type="EMBL" id="MDQ0504605.1"/>
    </source>
</evidence>
<dbReference type="PANTHER" id="PTHR10996">
    <property type="entry name" value="2-HYDROXYACID DEHYDROGENASE-RELATED"/>
    <property type="match status" value="1"/>
</dbReference>
<dbReference type="InterPro" id="IPR006140">
    <property type="entry name" value="D-isomer_DH_NAD-bd"/>
</dbReference>
<dbReference type="GO" id="GO:0004617">
    <property type="term" value="F:phosphoglycerate dehydrogenase activity"/>
    <property type="evidence" value="ECO:0007669"/>
    <property type="project" value="UniProtKB-EC"/>
</dbReference>
<evidence type="ECO:0000313" key="5">
    <source>
        <dbReference type="Proteomes" id="UP001241747"/>
    </source>
</evidence>
<organism evidence="4 5">
    <name type="scientific">Xanthobacter agilis</name>
    <dbReference type="NCBI Taxonomy" id="47492"/>
    <lineage>
        <taxon>Bacteria</taxon>
        <taxon>Pseudomonadati</taxon>
        <taxon>Pseudomonadota</taxon>
        <taxon>Alphaproteobacteria</taxon>
        <taxon>Hyphomicrobiales</taxon>
        <taxon>Xanthobacteraceae</taxon>
        <taxon>Xanthobacter</taxon>
    </lineage>
</organism>
<dbReference type="SUPFAM" id="SSF51735">
    <property type="entry name" value="NAD(P)-binding Rossmann-fold domains"/>
    <property type="match status" value="1"/>
</dbReference>
<dbReference type="PROSITE" id="PS00671">
    <property type="entry name" value="D_2_HYDROXYACID_DH_3"/>
    <property type="match status" value="1"/>
</dbReference>
<dbReference type="InterPro" id="IPR050223">
    <property type="entry name" value="D-isomer_2-hydroxyacid_DH"/>
</dbReference>
<dbReference type="Gene3D" id="3.40.50.720">
    <property type="entry name" value="NAD(P)-binding Rossmann-like Domain"/>
    <property type="match status" value="2"/>
</dbReference>
<dbReference type="InterPro" id="IPR036291">
    <property type="entry name" value="NAD(P)-bd_dom_sf"/>
</dbReference>
<evidence type="ECO:0000259" key="3">
    <source>
        <dbReference type="Pfam" id="PF02826"/>
    </source>
</evidence>
<evidence type="ECO:0000256" key="2">
    <source>
        <dbReference type="ARBA" id="ARBA00023002"/>
    </source>
</evidence>
<dbReference type="EC" id="1.1.1.95" evidence="4"/>
<reference evidence="4 5" key="1">
    <citation type="submission" date="2023-07" db="EMBL/GenBank/DDBJ databases">
        <title>Genomic Encyclopedia of Type Strains, Phase IV (KMG-IV): sequencing the most valuable type-strain genomes for metagenomic binning, comparative biology and taxonomic classification.</title>
        <authorList>
            <person name="Goeker M."/>
        </authorList>
    </citation>
    <scope>NUCLEOTIDE SEQUENCE [LARGE SCALE GENOMIC DNA]</scope>
    <source>
        <strain evidence="4 5">DSM 3770</strain>
    </source>
</reference>
<evidence type="ECO:0000256" key="1">
    <source>
        <dbReference type="ARBA" id="ARBA00005854"/>
    </source>
</evidence>
<proteinExistence type="inferred from homology"/>
<feature type="domain" description="D-isomer specific 2-hydroxyacid dehydrogenase NAD-binding" evidence="3">
    <location>
        <begin position="114"/>
        <end position="284"/>
    </location>
</feature>
<dbReference type="SUPFAM" id="SSF52283">
    <property type="entry name" value="Formate/glycerate dehydrogenase catalytic domain-like"/>
    <property type="match status" value="1"/>
</dbReference>
<sequence length="322" mass="34007">MAKRVLVTGLMMLADFPRFRGLMAEKGIEAVEVPVKQFLTEPDLIPIMGEFDGWVAGDDRVTPAVLKAALPRLKVIAKWGTGVDSFDLPAAKAVGVPVYNAPGAFQHAVSEVALGYMLDVSRYLSSTDRAVRAGRWPKPCGGGLYKKTVGIVGFGAIGRGVAERAAGFGTTILAYDPMQPPAPDYVTYAGLPELLAQSDFVVLCCNMTQDNVHLINAGTLQQMKPGAILVNVGRGGLVDEPALIAALQSGHLGGAGLDVFEAEPLPADSPLRGFDNVVLGSHNANNQQAAIEAVHVRTLECLYQGLGLEPKTHTPVTDLVKG</sequence>
<accession>A0ABU0LBU2</accession>
<dbReference type="InterPro" id="IPR029753">
    <property type="entry name" value="D-isomer_DH_CS"/>
</dbReference>
<dbReference type="Proteomes" id="UP001241747">
    <property type="component" value="Unassembled WGS sequence"/>
</dbReference>
<protein>
    <submittedName>
        <fullName evidence="4">D-3-phosphoglycerate dehydrogenase</fullName>
        <ecNumber evidence="4">1.1.1.95</ecNumber>
    </submittedName>
</protein>